<gene>
    <name evidence="7" type="ORF">JTE90_010947</name>
</gene>
<dbReference type="Pfam" id="PF00086">
    <property type="entry name" value="Thyroglobulin_1"/>
    <property type="match status" value="2"/>
</dbReference>
<keyword evidence="4 5" id="KW-1015">Disulfide bond</keyword>
<dbReference type="EMBL" id="JAFNEN010000529">
    <property type="protein sequence ID" value="KAG8181175.1"/>
    <property type="molecule type" value="Genomic_DNA"/>
</dbReference>
<dbReference type="PROSITE" id="PS51162">
    <property type="entry name" value="THYROGLOBULIN_1_2"/>
    <property type="match status" value="1"/>
</dbReference>
<dbReference type="Proteomes" id="UP000827092">
    <property type="component" value="Unassembled WGS sequence"/>
</dbReference>
<comment type="subcellular location">
    <subcellularLocation>
        <location evidence="1">Secreted</location>
    </subcellularLocation>
</comment>
<evidence type="ECO:0000259" key="6">
    <source>
        <dbReference type="PROSITE" id="PS51162"/>
    </source>
</evidence>
<protein>
    <recommendedName>
        <fullName evidence="6">Thyroglobulin type-1 domain-containing protein</fullName>
    </recommendedName>
</protein>
<comment type="caution">
    <text evidence="5">Lacks conserved residue(s) required for the propagation of feature annotation.</text>
</comment>
<dbReference type="CDD" id="cd00191">
    <property type="entry name" value="TY"/>
    <property type="match status" value="1"/>
</dbReference>
<sequence length="126" mass="14255">MPLNPQNQWMLPKCNEDGTFQDMQCYDQYPEIKDTCMCTALDGAPLTLPGFGLDVKSCVCFLAMYDSYLKNPDAEFPKCEETGFYSPLQCNDSTKECWCVDKYGKVLVPPSTKVHSCDDPILKLLM</sequence>
<dbReference type="AlphaFoldDB" id="A0AAV6UCD8"/>
<evidence type="ECO:0000313" key="8">
    <source>
        <dbReference type="Proteomes" id="UP000827092"/>
    </source>
</evidence>
<evidence type="ECO:0000256" key="2">
    <source>
        <dbReference type="ARBA" id="ARBA00022525"/>
    </source>
</evidence>
<keyword evidence="3" id="KW-0677">Repeat</keyword>
<dbReference type="GO" id="GO:0005615">
    <property type="term" value="C:extracellular space"/>
    <property type="evidence" value="ECO:0007669"/>
    <property type="project" value="TreeGrafter"/>
</dbReference>
<proteinExistence type="predicted"/>
<dbReference type="InterPro" id="IPR000716">
    <property type="entry name" value="Thyroglobulin_1"/>
</dbReference>
<name>A0AAV6UCD8_9ARAC</name>
<dbReference type="Gene3D" id="4.10.800.10">
    <property type="entry name" value="Thyroglobulin type-1"/>
    <property type="match status" value="2"/>
</dbReference>
<feature type="domain" description="Thyroglobulin type-1" evidence="6">
    <location>
        <begin position="57"/>
        <end position="117"/>
    </location>
</feature>
<dbReference type="InterPro" id="IPR036857">
    <property type="entry name" value="Thyroglobulin_1_sf"/>
</dbReference>
<keyword evidence="2" id="KW-0964">Secreted</keyword>
<evidence type="ECO:0000256" key="1">
    <source>
        <dbReference type="ARBA" id="ARBA00004613"/>
    </source>
</evidence>
<comment type="caution">
    <text evidence="7">The sequence shown here is derived from an EMBL/GenBank/DDBJ whole genome shotgun (WGS) entry which is preliminary data.</text>
</comment>
<dbReference type="PANTHER" id="PTHR12352:SF25">
    <property type="entry name" value="SPARC_OSTEONECTIN, CWCV AND KAZAL LIKE DOMAINS PROTEOGLYCAN 1"/>
    <property type="match status" value="1"/>
</dbReference>
<feature type="disulfide bond" evidence="5">
    <location>
        <begin position="90"/>
        <end position="97"/>
    </location>
</feature>
<evidence type="ECO:0000256" key="3">
    <source>
        <dbReference type="ARBA" id="ARBA00022737"/>
    </source>
</evidence>
<dbReference type="PANTHER" id="PTHR12352">
    <property type="entry name" value="SECRETED MODULAR CALCIUM-BINDING PROTEIN"/>
    <property type="match status" value="1"/>
</dbReference>
<dbReference type="SMART" id="SM00211">
    <property type="entry name" value="TY"/>
    <property type="match status" value="1"/>
</dbReference>
<dbReference type="InterPro" id="IPR051950">
    <property type="entry name" value="Dev_reg/Prot_inhib"/>
</dbReference>
<keyword evidence="8" id="KW-1185">Reference proteome</keyword>
<reference evidence="7 8" key="1">
    <citation type="journal article" date="2022" name="Nat. Ecol. Evol.">
        <title>A masculinizing supergene underlies an exaggerated male reproductive morph in a spider.</title>
        <authorList>
            <person name="Hendrickx F."/>
            <person name="De Corte Z."/>
            <person name="Sonet G."/>
            <person name="Van Belleghem S.M."/>
            <person name="Kostlbacher S."/>
            <person name="Vangestel C."/>
        </authorList>
    </citation>
    <scope>NUCLEOTIDE SEQUENCE [LARGE SCALE GENOMIC DNA]</scope>
    <source>
        <strain evidence="7">W744_W776</strain>
    </source>
</reference>
<accession>A0AAV6UCD8</accession>
<organism evidence="7 8">
    <name type="scientific">Oedothorax gibbosus</name>
    <dbReference type="NCBI Taxonomy" id="931172"/>
    <lineage>
        <taxon>Eukaryota</taxon>
        <taxon>Metazoa</taxon>
        <taxon>Ecdysozoa</taxon>
        <taxon>Arthropoda</taxon>
        <taxon>Chelicerata</taxon>
        <taxon>Arachnida</taxon>
        <taxon>Araneae</taxon>
        <taxon>Araneomorphae</taxon>
        <taxon>Entelegynae</taxon>
        <taxon>Araneoidea</taxon>
        <taxon>Linyphiidae</taxon>
        <taxon>Erigoninae</taxon>
        <taxon>Oedothorax</taxon>
    </lineage>
</organism>
<evidence type="ECO:0000256" key="4">
    <source>
        <dbReference type="ARBA" id="ARBA00023157"/>
    </source>
</evidence>
<feature type="disulfide bond" evidence="5">
    <location>
        <begin position="60"/>
        <end position="79"/>
    </location>
</feature>
<evidence type="ECO:0000256" key="5">
    <source>
        <dbReference type="PROSITE-ProRule" id="PRU00500"/>
    </source>
</evidence>
<evidence type="ECO:0000313" key="7">
    <source>
        <dbReference type="EMBL" id="KAG8181175.1"/>
    </source>
</evidence>
<dbReference type="SUPFAM" id="SSF57610">
    <property type="entry name" value="Thyroglobulin type-1 domain"/>
    <property type="match status" value="2"/>
</dbReference>
<dbReference type="GO" id="GO:0035592">
    <property type="term" value="P:establishment of protein localization to extracellular region"/>
    <property type="evidence" value="ECO:0007669"/>
    <property type="project" value="TreeGrafter"/>
</dbReference>